<reference evidence="3 4" key="1">
    <citation type="submission" date="2018-08" db="EMBL/GenBank/DDBJ databases">
        <title>Aphanomyces genome sequencing and annotation.</title>
        <authorList>
            <person name="Minardi D."/>
            <person name="Oidtmann B."/>
            <person name="Van Der Giezen M."/>
            <person name="Studholme D.J."/>
        </authorList>
    </citation>
    <scope>NUCLEOTIDE SEQUENCE [LARGE SCALE GENOMIC DNA]</scope>
    <source>
        <strain evidence="2 3">Da</strain>
        <strain evidence="1 4">Sv</strain>
    </source>
</reference>
<evidence type="ECO:0000313" key="3">
    <source>
        <dbReference type="Proteomes" id="UP000285430"/>
    </source>
</evidence>
<evidence type="ECO:0000313" key="1">
    <source>
        <dbReference type="EMBL" id="RHY96927.1"/>
    </source>
</evidence>
<dbReference type="VEuPathDB" id="FungiDB:H257_16615"/>
<proteinExistence type="predicted"/>
<name>A0A3R6Y0Q9_APHAT</name>
<sequence length="150" mass="17244">MALDRFRALEAMFKRSKAESLVRMNVAMQQRAVLRIHGAATTISSWWKMVAAVALGISLRKRRAHFKLNVLLAIVMAMLPKAKAARRRHLVRYRAVVSTRLVTKVVAAWKGYAKEEVALGMQRRAREERGMLCFMESCVRRLQRSVKQYA</sequence>
<dbReference type="EMBL" id="QUTG01002286">
    <property type="protein sequence ID" value="RHY96927.1"/>
    <property type="molecule type" value="Genomic_DNA"/>
</dbReference>
<evidence type="ECO:0000313" key="4">
    <source>
        <dbReference type="Proteomes" id="UP000285712"/>
    </source>
</evidence>
<evidence type="ECO:0000313" key="2">
    <source>
        <dbReference type="EMBL" id="RHZ13510.1"/>
    </source>
</evidence>
<accession>A0A3R6Y0Q9</accession>
<organism evidence="1 4">
    <name type="scientific">Aphanomyces astaci</name>
    <name type="common">Crayfish plague agent</name>
    <dbReference type="NCBI Taxonomy" id="112090"/>
    <lineage>
        <taxon>Eukaryota</taxon>
        <taxon>Sar</taxon>
        <taxon>Stramenopiles</taxon>
        <taxon>Oomycota</taxon>
        <taxon>Saprolegniomycetes</taxon>
        <taxon>Saprolegniales</taxon>
        <taxon>Verrucalvaceae</taxon>
        <taxon>Aphanomyces</taxon>
    </lineage>
</organism>
<dbReference type="EMBL" id="QUTH01004503">
    <property type="protein sequence ID" value="RHZ13510.1"/>
    <property type="molecule type" value="Genomic_DNA"/>
</dbReference>
<dbReference type="Proteomes" id="UP000285712">
    <property type="component" value="Unassembled WGS sequence"/>
</dbReference>
<protein>
    <submittedName>
        <fullName evidence="1">Uncharacterized protein</fullName>
    </submittedName>
</protein>
<dbReference type="AlphaFoldDB" id="A0A3R6Y0Q9"/>
<dbReference type="Proteomes" id="UP000285430">
    <property type="component" value="Unassembled WGS sequence"/>
</dbReference>
<comment type="caution">
    <text evidence="1">The sequence shown here is derived from an EMBL/GenBank/DDBJ whole genome shotgun (WGS) entry which is preliminary data.</text>
</comment>
<gene>
    <name evidence="1" type="ORF">DYB35_009415</name>
    <name evidence="2" type="ORF">DYB37_003974</name>
</gene>